<proteinExistence type="predicted"/>
<name>A0ABQ4A6F8_9ACTN</name>
<reference evidence="2 3" key="1">
    <citation type="submission" date="2021-01" db="EMBL/GenBank/DDBJ databases">
        <title>Whole genome shotgun sequence of Actinoplanes humidus NBRC 14915.</title>
        <authorList>
            <person name="Komaki H."/>
            <person name="Tamura T."/>
        </authorList>
    </citation>
    <scope>NUCLEOTIDE SEQUENCE [LARGE SCALE GENOMIC DNA]</scope>
    <source>
        <strain evidence="2 3">NBRC 14915</strain>
    </source>
</reference>
<feature type="region of interest" description="Disordered" evidence="1">
    <location>
        <begin position="38"/>
        <end position="67"/>
    </location>
</feature>
<organism evidence="2 3">
    <name type="scientific">Winogradskya humida</name>
    <dbReference type="NCBI Taxonomy" id="113566"/>
    <lineage>
        <taxon>Bacteria</taxon>
        <taxon>Bacillati</taxon>
        <taxon>Actinomycetota</taxon>
        <taxon>Actinomycetes</taxon>
        <taxon>Micromonosporales</taxon>
        <taxon>Micromonosporaceae</taxon>
        <taxon>Winogradskya</taxon>
    </lineage>
</organism>
<evidence type="ECO:0000256" key="1">
    <source>
        <dbReference type="SAM" id="MobiDB-lite"/>
    </source>
</evidence>
<dbReference type="Proteomes" id="UP000603200">
    <property type="component" value="Unassembled WGS sequence"/>
</dbReference>
<dbReference type="RefSeq" id="WP_203843212.1">
    <property type="nucleotide sequence ID" value="NZ_BAAATV010000032.1"/>
</dbReference>
<evidence type="ECO:0000313" key="2">
    <source>
        <dbReference type="EMBL" id="GIE26304.1"/>
    </source>
</evidence>
<evidence type="ECO:0000313" key="3">
    <source>
        <dbReference type="Proteomes" id="UP000603200"/>
    </source>
</evidence>
<gene>
    <name evidence="2" type="ORF">Ahu01nite_094060</name>
</gene>
<protein>
    <submittedName>
        <fullName evidence="2">Uncharacterized protein</fullName>
    </submittedName>
</protein>
<sequence length="67" mass="7005">MRKWLSAWVLIGGLALPVPTTGGLLPDGRAVVTEGVPAMPPGGTPIKPHSERTFSPSRPVAGEDPDY</sequence>
<comment type="caution">
    <text evidence="2">The sequence shown here is derived from an EMBL/GenBank/DDBJ whole genome shotgun (WGS) entry which is preliminary data.</text>
</comment>
<accession>A0ABQ4A6F8</accession>
<dbReference type="EMBL" id="BOMN01000141">
    <property type="protein sequence ID" value="GIE26304.1"/>
    <property type="molecule type" value="Genomic_DNA"/>
</dbReference>
<keyword evidence="3" id="KW-1185">Reference proteome</keyword>